<comment type="caution">
    <text evidence="2">The sequence shown here is derived from an EMBL/GenBank/DDBJ whole genome shotgun (WGS) entry which is preliminary data.</text>
</comment>
<dbReference type="InterPro" id="IPR008523">
    <property type="entry name" value="DUF805"/>
</dbReference>
<reference evidence="3" key="1">
    <citation type="journal article" date="2019" name="Int. J. Syst. Evol. Microbiol.">
        <title>The Global Catalogue of Microorganisms (GCM) 10K type strain sequencing project: providing services to taxonomists for standard genome sequencing and annotation.</title>
        <authorList>
            <consortium name="The Broad Institute Genomics Platform"/>
            <consortium name="The Broad Institute Genome Sequencing Center for Infectious Disease"/>
            <person name="Wu L."/>
            <person name="Ma J."/>
        </authorList>
    </citation>
    <scope>NUCLEOTIDE SEQUENCE [LARGE SCALE GENOMIC DNA]</scope>
    <source>
        <strain evidence="3">JCM 4087</strain>
    </source>
</reference>
<accession>A0ABW1EMQ3</accession>
<name>A0ABW1EMQ3_9BACT</name>
<dbReference type="PANTHER" id="PTHR34980:SF2">
    <property type="entry name" value="INNER MEMBRANE PROTEIN YHAH-RELATED"/>
    <property type="match status" value="1"/>
</dbReference>
<keyword evidence="1" id="KW-0472">Membrane</keyword>
<evidence type="ECO:0000256" key="1">
    <source>
        <dbReference type="SAM" id="Phobius"/>
    </source>
</evidence>
<gene>
    <name evidence="2" type="ORF">ACFPT7_24810</name>
</gene>
<evidence type="ECO:0000313" key="3">
    <source>
        <dbReference type="Proteomes" id="UP001596091"/>
    </source>
</evidence>
<keyword evidence="1" id="KW-1133">Transmembrane helix</keyword>
<organism evidence="2 3">
    <name type="scientific">Acidicapsa dinghuensis</name>
    <dbReference type="NCBI Taxonomy" id="2218256"/>
    <lineage>
        <taxon>Bacteria</taxon>
        <taxon>Pseudomonadati</taxon>
        <taxon>Acidobacteriota</taxon>
        <taxon>Terriglobia</taxon>
        <taxon>Terriglobales</taxon>
        <taxon>Acidobacteriaceae</taxon>
        <taxon>Acidicapsa</taxon>
    </lineage>
</organism>
<feature type="transmembrane region" description="Helical" evidence="1">
    <location>
        <begin position="55"/>
        <end position="77"/>
    </location>
</feature>
<keyword evidence="1" id="KW-0812">Transmembrane</keyword>
<evidence type="ECO:0000313" key="2">
    <source>
        <dbReference type="EMBL" id="MFC5865550.1"/>
    </source>
</evidence>
<dbReference type="RefSeq" id="WP_263341731.1">
    <property type="nucleotide sequence ID" value="NZ_JAGSYH010000008.1"/>
</dbReference>
<feature type="transmembrane region" description="Helical" evidence="1">
    <location>
        <begin position="89"/>
        <end position="109"/>
    </location>
</feature>
<dbReference type="Proteomes" id="UP001596091">
    <property type="component" value="Unassembled WGS sequence"/>
</dbReference>
<dbReference type="Pfam" id="PF05656">
    <property type="entry name" value="DUF805"/>
    <property type="match status" value="1"/>
</dbReference>
<feature type="transmembrane region" description="Helical" evidence="1">
    <location>
        <begin position="23"/>
        <end position="49"/>
    </location>
</feature>
<keyword evidence="3" id="KW-1185">Reference proteome</keyword>
<sequence length="140" mass="16033">MNWYLEVLKKYADFNGRARRKEYWMFTLFNCIFCFGYCIFAMLAIVAMGRNAAPMAMLIFVPYWLYTMALLIPSLAVTVRRLHDTGRSGWWLLISLVPFVGGIILLVFVCSDSQPGPNLFGPNPKGIQAFGQYMPAIPRY</sequence>
<dbReference type="EMBL" id="JBHSPH010000020">
    <property type="protein sequence ID" value="MFC5865550.1"/>
    <property type="molecule type" value="Genomic_DNA"/>
</dbReference>
<protein>
    <submittedName>
        <fullName evidence="2">DUF805 domain-containing protein</fullName>
    </submittedName>
</protein>
<proteinExistence type="predicted"/>
<dbReference type="PANTHER" id="PTHR34980">
    <property type="entry name" value="INNER MEMBRANE PROTEIN-RELATED-RELATED"/>
    <property type="match status" value="1"/>
</dbReference>